<name>A0A1L7IA89_9FLAO</name>
<evidence type="ECO:0000256" key="6">
    <source>
        <dbReference type="ARBA" id="ARBA00023012"/>
    </source>
</evidence>
<dbReference type="InterPro" id="IPR004358">
    <property type="entry name" value="Sig_transdc_His_kin-like_C"/>
</dbReference>
<dbReference type="InterPro" id="IPR000014">
    <property type="entry name" value="PAS"/>
</dbReference>
<dbReference type="STRING" id="1229726.GRFL_3301"/>
<dbReference type="PANTHER" id="PTHR43711:SF1">
    <property type="entry name" value="HISTIDINE KINASE 1"/>
    <property type="match status" value="1"/>
</dbReference>
<protein>
    <recommendedName>
        <fullName evidence="2">histidine kinase</fullName>
        <ecNumber evidence="2">2.7.13.3</ecNumber>
    </recommendedName>
</protein>
<dbReference type="NCBIfam" id="TIGR00229">
    <property type="entry name" value="sensory_box"/>
    <property type="match status" value="1"/>
</dbReference>
<dbReference type="InterPro" id="IPR000700">
    <property type="entry name" value="PAS-assoc_C"/>
</dbReference>
<dbReference type="Gene3D" id="3.30.565.10">
    <property type="entry name" value="Histidine kinase-like ATPase, C-terminal domain"/>
    <property type="match status" value="1"/>
</dbReference>
<sequence length="520" mass="60778">MTKDAHISDLEKELQETKKQLAFYKDRCKKSESNERRLFHEVYQYKELIHSSTALITLLLGPDFVIDFANDAIRKVWGKGDQVTGKPLLEVLPELKGKEIEDYLNFVYQTGETFEAFEEPVEHIIDGEKVLYYFDFTYQAQYDLNGELVGIGVFAQDVTERAILNQKIKKNEKEFRELVNLMPHKISVANSLGETIFYNQAWLDYVGKSMNQFLDTNWTEVVHPDHTAEIEHIFSDFLPKGEDFKIELKLKSKTGDYLWHLCQVTAIKDEHGQVNSWISSSTEIQQLKEEEEKQEAFLKLVSHELKTPVTSIKGYIQLIQSMTGKENEQNKTLKPYLKRVEDQVERLIHLISEMLDLSRIEQNELELNKTEFDLNRLVEEAVEDICYTNQEVRINIHHEDEFQVLADRNRIEQVMLNFLTNAIKYSPENKHIDIRIFKRDKNSVGVKIKDHGLGISRKDRQHIFRRFFRVEGKNQDTYSGFGIGLYLSNEIIERHNGKIFVKSKVGEGSEFIFTLPLNQN</sequence>
<dbReference type="CDD" id="cd00082">
    <property type="entry name" value="HisKA"/>
    <property type="match status" value="1"/>
</dbReference>
<keyword evidence="4" id="KW-0808">Transferase</keyword>
<dbReference type="InterPro" id="IPR001610">
    <property type="entry name" value="PAC"/>
</dbReference>
<comment type="catalytic activity">
    <reaction evidence="1">
        <text>ATP + protein L-histidine = ADP + protein N-phospho-L-histidine.</text>
        <dbReference type="EC" id="2.7.13.3"/>
    </reaction>
</comment>
<dbReference type="InterPro" id="IPR036097">
    <property type="entry name" value="HisK_dim/P_sf"/>
</dbReference>
<dbReference type="SMART" id="SM00387">
    <property type="entry name" value="HATPase_c"/>
    <property type="match status" value="1"/>
</dbReference>
<dbReference type="Proteomes" id="UP000186230">
    <property type="component" value="Chromosome"/>
</dbReference>
<dbReference type="Gene3D" id="3.30.450.20">
    <property type="entry name" value="PAS domain"/>
    <property type="match status" value="2"/>
</dbReference>
<dbReference type="Pfam" id="PF08447">
    <property type="entry name" value="PAS_3"/>
    <property type="match status" value="1"/>
</dbReference>
<evidence type="ECO:0000313" key="9">
    <source>
        <dbReference type="Proteomes" id="UP000186230"/>
    </source>
</evidence>
<dbReference type="InterPro" id="IPR013656">
    <property type="entry name" value="PAS_4"/>
</dbReference>
<dbReference type="Pfam" id="PF00512">
    <property type="entry name" value="HisKA"/>
    <property type="match status" value="1"/>
</dbReference>
<dbReference type="SMART" id="SM00388">
    <property type="entry name" value="HisKA"/>
    <property type="match status" value="1"/>
</dbReference>
<dbReference type="SUPFAM" id="SSF47384">
    <property type="entry name" value="Homodimeric domain of signal transducing histidine kinase"/>
    <property type="match status" value="1"/>
</dbReference>
<dbReference type="InterPro" id="IPR005467">
    <property type="entry name" value="His_kinase_dom"/>
</dbReference>
<dbReference type="PRINTS" id="PR00344">
    <property type="entry name" value="BCTRLSENSOR"/>
</dbReference>
<dbReference type="AlphaFoldDB" id="A0A1L7IA89"/>
<dbReference type="InterPro" id="IPR003661">
    <property type="entry name" value="HisK_dim/P_dom"/>
</dbReference>
<dbReference type="Gene3D" id="1.10.287.130">
    <property type="match status" value="1"/>
</dbReference>
<dbReference type="FunFam" id="3.30.565.10:FF:000006">
    <property type="entry name" value="Sensor histidine kinase WalK"/>
    <property type="match status" value="1"/>
</dbReference>
<evidence type="ECO:0000256" key="2">
    <source>
        <dbReference type="ARBA" id="ARBA00012438"/>
    </source>
</evidence>
<dbReference type="SMART" id="SM00086">
    <property type="entry name" value="PAC"/>
    <property type="match status" value="2"/>
</dbReference>
<keyword evidence="3" id="KW-0597">Phosphoprotein</keyword>
<dbReference type="SUPFAM" id="SSF55785">
    <property type="entry name" value="PYP-like sensor domain (PAS domain)"/>
    <property type="match status" value="2"/>
</dbReference>
<gene>
    <name evidence="8" type="ORF">GRFL_3301</name>
</gene>
<dbReference type="InterPro" id="IPR013655">
    <property type="entry name" value="PAS_fold_3"/>
</dbReference>
<keyword evidence="7" id="KW-0472">Membrane</keyword>
<dbReference type="Pfam" id="PF08448">
    <property type="entry name" value="PAS_4"/>
    <property type="match status" value="1"/>
</dbReference>
<dbReference type="EC" id="2.7.13.3" evidence="2"/>
<dbReference type="GO" id="GO:0000155">
    <property type="term" value="F:phosphorelay sensor kinase activity"/>
    <property type="evidence" value="ECO:0007669"/>
    <property type="project" value="InterPro"/>
</dbReference>
<reference evidence="8 9" key="1">
    <citation type="submission" date="2016-07" db="EMBL/GenBank/DDBJ databases">
        <title>Multi-omics approach to identify versatile polysaccharide utilization systems of a marine flavobacterium Gramella flava.</title>
        <authorList>
            <person name="Tang K."/>
        </authorList>
    </citation>
    <scope>NUCLEOTIDE SEQUENCE [LARGE SCALE GENOMIC DNA]</scope>
    <source>
        <strain evidence="8 9">JLT2011</strain>
    </source>
</reference>
<dbReference type="FunFam" id="1.10.287.130:FF:000001">
    <property type="entry name" value="Two-component sensor histidine kinase"/>
    <property type="match status" value="1"/>
</dbReference>
<dbReference type="InterPro" id="IPR003594">
    <property type="entry name" value="HATPase_dom"/>
</dbReference>
<dbReference type="EMBL" id="CP016359">
    <property type="protein sequence ID" value="APU70025.1"/>
    <property type="molecule type" value="Genomic_DNA"/>
</dbReference>
<dbReference type="SUPFAM" id="SSF55874">
    <property type="entry name" value="ATPase domain of HSP90 chaperone/DNA topoisomerase II/histidine kinase"/>
    <property type="match status" value="1"/>
</dbReference>
<keyword evidence="9" id="KW-1185">Reference proteome</keyword>
<proteinExistence type="predicted"/>
<keyword evidence="5" id="KW-0418">Kinase</keyword>
<evidence type="ECO:0000256" key="7">
    <source>
        <dbReference type="ARBA" id="ARBA00023136"/>
    </source>
</evidence>
<dbReference type="KEGG" id="gfl:GRFL_3301"/>
<dbReference type="InterPro" id="IPR050736">
    <property type="entry name" value="Sensor_HK_Regulatory"/>
</dbReference>
<dbReference type="RefSeq" id="WP_083645601.1">
    <property type="nucleotide sequence ID" value="NZ_AMRU01000004.1"/>
</dbReference>
<dbReference type="Pfam" id="PF02518">
    <property type="entry name" value="HATPase_c"/>
    <property type="match status" value="1"/>
</dbReference>
<dbReference type="PROSITE" id="PS50113">
    <property type="entry name" value="PAC"/>
    <property type="match status" value="2"/>
</dbReference>
<dbReference type="InterPro" id="IPR035965">
    <property type="entry name" value="PAS-like_dom_sf"/>
</dbReference>
<dbReference type="CDD" id="cd00130">
    <property type="entry name" value="PAS"/>
    <property type="match status" value="1"/>
</dbReference>
<keyword evidence="6" id="KW-0902">Two-component regulatory system</keyword>
<dbReference type="PROSITE" id="PS50112">
    <property type="entry name" value="PAS"/>
    <property type="match status" value="1"/>
</dbReference>
<dbReference type="PANTHER" id="PTHR43711">
    <property type="entry name" value="TWO-COMPONENT HISTIDINE KINASE"/>
    <property type="match status" value="1"/>
</dbReference>
<dbReference type="InterPro" id="IPR036890">
    <property type="entry name" value="HATPase_C_sf"/>
</dbReference>
<evidence type="ECO:0000256" key="5">
    <source>
        <dbReference type="ARBA" id="ARBA00022777"/>
    </source>
</evidence>
<evidence type="ECO:0000256" key="3">
    <source>
        <dbReference type="ARBA" id="ARBA00022553"/>
    </source>
</evidence>
<accession>A0A1L7IA89</accession>
<dbReference type="OrthoDB" id="9766459at2"/>
<evidence type="ECO:0000256" key="4">
    <source>
        <dbReference type="ARBA" id="ARBA00022679"/>
    </source>
</evidence>
<evidence type="ECO:0000313" key="8">
    <source>
        <dbReference type="EMBL" id="APU70025.1"/>
    </source>
</evidence>
<dbReference type="PROSITE" id="PS50109">
    <property type="entry name" value="HIS_KIN"/>
    <property type="match status" value="1"/>
</dbReference>
<organism evidence="8 9">
    <name type="scientific">Christiangramia flava JLT2011</name>
    <dbReference type="NCBI Taxonomy" id="1229726"/>
    <lineage>
        <taxon>Bacteria</taxon>
        <taxon>Pseudomonadati</taxon>
        <taxon>Bacteroidota</taxon>
        <taxon>Flavobacteriia</taxon>
        <taxon>Flavobacteriales</taxon>
        <taxon>Flavobacteriaceae</taxon>
        <taxon>Christiangramia</taxon>
    </lineage>
</organism>
<dbReference type="SMART" id="SM00091">
    <property type="entry name" value="PAS"/>
    <property type="match status" value="2"/>
</dbReference>
<evidence type="ECO:0000256" key="1">
    <source>
        <dbReference type="ARBA" id="ARBA00000085"/>
    </source>
</evidence>